<dbReference type="Proteomes" id="UP000184063">
    <property type="component" value="Unassembled WGS sequence"/>
</dbReference>
<sequence length="177" mass="19315">MERSSGKLTPGADVTPSKHLAFHFPIGIWRETVNTSKRSATTMNYRDMVRNQKSSTGFLHGRPCFPLCPDAPALRQKRKPPQTWSFINQKGALFPTSLRILYTVRGELVPAPTCPPEELSSLSPDRLPFPTGLVSEDKVDELLLRDDGEAGTDEFGVVPCEDPAEPLNAAAAAAGLQ</sequence>
<dbReference type="OrthoDB" id="10302884at2759"/>
<accession>A0A1M3T7T5</accession>
<dbReference type="VEuPathDB" id="FungiDB:ASPFODRAFT_36339"/>
<evidence type="ECO:0000313" key="2">
    <source>
        <dbReference type="Proteomes" id="UP000184063"/>
    </source>
</evidence>
<dbReference type="AlphaFoldDB" id="A0A1M3T7T5"/>
<gene>
    <name evidence="1" type="ORF">ASPFODRAFT_36339</name>
</gene>
<dbReference type="EMBL" id="KV878247">
    <property type="protein sequence ID" value="OJZ82806.1"/>
    <property type="molecule type" value="Genomic_DNA"/>
</dbReference>
<evidence type="ECO:0000313" key="1">
    <source>
        <dbReference type="EMBL" id="OJZ82806.1"/>
    </source>
</evidence>
<reference evidence="2" key="1">
    <citation type="journal article" date="2017" name="Genome Biol.">
        <title>Comparative genomics reveals high biological diversity and specific adaptations in the industrially and medically important fungal genus Aspergillus.</title>
        <authorList>
            <person name="de Vries R.P."/>
            <person name="Riley R."/>
            <person name="Wiebenga A."/>
            <person name="Aguilar-Osorio G."/>
            <person name="Amillis S."/>
            <person name="Uchima C.A."/>
            <person name="Anderluh G."/>
            <person name="Asadollahi M."/>
            <person name="Askin M."/>
            <person name="Barry K."/>
            <person name="Battaglia E."/>
            <person name="Bayram O."/>
            <person name="Benocci T."/>
            <person name="Braus-Stromeyer S.A."/>
            <person name="Caldana C."/>
            <person name="Canovas D."/>
            <person name="Cerqueira G.C."/>
            <person name="Chen F."/>
            <person name="Chen W."/>
            <person name="Choi C."/>
            <person name="Clum A."/>
            <person name="Dos Santos R.A."/>
            <person name="Damasio A.R."/>
            <person name="Diallinas G."/>
            <person name="Emri T."/>
            <person name="Fekete E."/>
            <person name="Flipphi M."/>
            <person name="Freyberg S."/>
            <person name="Gallo A."/>
            <person name="Gournas C."/>
            <person name="Habgood R."/>
            <person name="Hainaut M."/>
            <person name="Harispe M.L."/>
            <person name="Henrissat B."/>
            <person name="Hilden K.S."/>
            <person name="Hope R."/>
            <person name="Hossain A."/>
            <person name="Karabika E."/>
            <person name="Karaffa L."/>
            <person name="Karanyi Z."/>
            <person name="Krasevec N."/>
            <person name="Kuo A."/>
            <person name="Kusch H."/>
            <person name="LaButti K."/>
            <person name="Lagendijk E.L."/>
            <person name="Lapidus A."/>
            <person name="Levasseur A."/>
            <person name="Lindquist E."/>
            <person name="Lipzen A."/>
            <person name="Logrieco A.F."/>
            <person name="MacCabe A."/>
            <person name="Maekelae M.R."/>
            <person name="Malavazi I."/>
            <person name="Melin P."/>
            <person name="Meyer V."/>
            <person name="Mielnichuk N."/>
            <person name="Miskei M."/>
            <person name="Molnar A.P."/>
            <person name="Mule G."/>
            <person name="Ngan C.Y."/>
            <person name="Orejas M."/>
            <person name="Orosz E."/>
            <person name="Ouedraogo J.P."/>
            <person name="Overkamp K.M."/>
            <person name="Park H.-S."/>
            <person name="Perrone G."/>
            <person name="Piumi F."/>
            <person name="Punt P.J."/>
            <person name="Ram A.F."/>
            <person name="Ramon A."/>
            <person name="Rauscher S."/>
            <person name="Record E."/>
            <person name="Riano-Pachon D.M."/>
            <person name="Robert V."/>
            <person name="Roehrig J."/>
            <person name="Ruller R."/>
            <person name="Salamov A."/>
            <person name="Salih N.S."/>
            <person name="Samson R.A."/>
            <person name="Sandor E."/>
            <person name="Sanguinetti M."/>
            <person name="Schuetze T."/>
            <person name="Sepcic K."/>
            <person name="Shelest E."/>
            <person name="Sherlock G."/>
            <person name="Sophianopoulou V."/>
            <person name="Squina F.M."/>
            <person name="Sun H."/>
            <person name="Susca A."/>
            <person name="Todd R.B."/>
            <person name="Tsang A."/>
            <person name="Unkles S.E."/>
            <person name="van de Wiele N."/>
            <person name="van Rossen-Uffink D."/>
            <person name="Oliveira J.V."/>
            <person name="Vesth T.C."/>
            <person name="Visser J."/>
            <person name="Yu J.-H."/>
            <person name="Zhou M."/>
            <person name="Andersen M.R."/>
            <person name="Archer D.B."/>
            <person name="Baker S.E."/>
            <person name="Benoit I."/>
            <person name="Brakhage A.A."/>
            <person name="Braus G.H."/>
            <person name="Fischer R."/>
            <person name="Frisvad J.C."/>
            <person name="Goldman G.H."/>
            <person name="Houbraken J."/>
            <person name="Oakley B."/>
            <person name="Pocsi I."/>
            <person name="Scazzocchio C."/>
            <person name="Seiboth B."/>
            <person name="vanKuyk P.A."/>
            <person name="Wortman J."/>
            <person name="Dyer P.S."/>
            <person name="Grigoriev I.V."/>
        </authorList>
    </citation>
    <scope>NUCLEOTIDE SEQUENCE [LARGE SCALE GENOMIC DNA]</scope>
    <source>
        <strain evidence="2">CBS 106.47</strain>
    </source>
</reference>
<protein>
    <submittedName>
        <fullName evidence="1">Uncharacterized protein</fullName>
    </submittedName>
</protein>
<proteinExistence type="predicted"/>
<name>A0A1M3T7T5_ASPLC</name>
<organism evidence="1 2">
    <name type="scientific">Aspergillus luchuensis (strain CBS 106.47)</name>
    <dbReference type="NCBI Taxonomy" id="1137211"/>
    <lineage>
        <taxon>Eukaryota</taxon>
        <taxon>Fungi</taxon>
        <taxon>Dikarya</taxon>
        <taxon>Ascomycota</taxon>
        <taxon>Pezizomycotina</taxon>
        <taxon>Eurotiomycetes</taxon>
        <taxon>Eurotiomycetidae</taxon>
        <taxon>Eurotiales</taxon>
        <taxon>Aspergillaceae</taxon>
        <taxon>Aspergillus</taxon>
        <taxon>Aspergillus subgen. Circumdati</taxon>
    </lineage>
</organism>